<dbReference type="FunFam" id="1.20.1250.20:FF:000396">
    <property type="entry name" value="MFS general substrate transporter"/>
    <property type="match status" value="1"/>
</dbReference>
<name>A0AA38RQY9_9PEZI</name>
<dbReference type="InterPro" id="IPR036259">
    <property type="entry name" value="MFS_trans_sf"/>
</dbReference>
<comment type="subcellular location">
    <subcellularLocation>
        <location evidence="1">Membrane</location>
        <topology evidence="1">Multi-pass membrane protein</topology>
    </subcellularLocation>
</comment>
<feature type="transmembrane region" description="Helical" evidence="7">
    <location>
        <begin position="233"/>
        <end position="260"/>
    </location>
</feature>
<gene>
    <name evidence="9" type="ORF">NKR23_g1605</name>
</gene>
<evidence type="ECO:0000256" key="6">
    <source>
        <dbReference type="SAM" id="MobiDB-lite"/>
    </source>
</evidence>
<keyword evidence="2" id="KW-0813">Transport</keyword>
<feature type="region of interest" description="Disordered" evidence="6">
    <location>
        <begin position="1"/>
        <end position="35"/>
    </location>
</feature>
<dbReference type="PANTHER" id="PTHR23502">
    <property type="entry name" value="MAJOR FACILITATOR SUPERFAMILY"/>
    <property type="match status" value="1"/>
</dbReference>
<feature type="compositionally biased region" description="Pro residues" evidence="6">
    <location>
        <begin position="94"/>
        <end position="106"/>
    </location>
</feature>
<dbReference type="InterPro" id="IPR011701">
    <property type="entry name" value="MFS"/>
</dbReference>
<dbReference type="FunFam" id="1.20.1720.10:FF:000009">
    <property type="entry name" value="MFS multidrug transporter"/>
    <property type="match status" value="1"/>
</dbReference>
<evidence type="ECO:0000313" key="9">
    <source>
        <dbReference type="EMBL" id="KAJ9155158.1"/>
    </source>
</evidence>
<organism evidence="9 10">
    <name type="scientific">Pleurostoma richardsiae</name>
    <dbReference type="NCBI Taxonomy" id="41990"/>
    <lineage>
        <taxon>Eukaryota</taxon>
        <taxon>Fungi</taxon>
        <taxon>Dikarya</taxon>
        <taxon>Ascomycota</taxon>
        <taxon>Pezizomycotina</taxon>
        <taxon>Sordariomycetes</taxon>
        <taxon>Sordariomycetidae</taxon>
        <taxon>Calosphaeriales</taxon>
        <taxon>Pleurostomataceae</taxon>
        <taxon>Pleurostoma</taxon>
    </lineage>
</organism>
<sequence>MAQGTAQPSRRKGWLLSWGRSGSKDSGADSSSAEVKHGYGYPAKWSMGILNDKETVEVPGSVLLLAKDHNEPLGLRNAPARTSHSSIPAGIVPQEPPLPPPTPPPVEDATKKTRDGKIILDPQPEESANDPLNWPSWRRDCALLSLGLYCMVGGGLTPILAAGFTNVAETYDISVSRVSLTTGLFMMGLGLGSVIASPTAILYGKRPVYLFSAVLFIITSVWCALSPNFPSLILARIFQGISVSPVECLPSATIAEIFFLHERAFRIGIYTLLLLGGKNLAPLVSAAIIQRLGWRWVFWMVVFVVAFCGTLLFFFVPETFWDRAPVPRAKKHPSRPNFFRRLSSKNVISRASHPALHGEMPAEEGPAEAPKAHHAKEVHVGFAGSADEEGEPTTGSSSNVDHRVGFAADAGKVDALADDNQGAEGSNLKSSPADPRLKDGATALSNPQLAAVYKSHRPTETPSTGSATLVQDNRTSVSSHPPFTKNEYLSPDTDSERQSVRGYGSLPGGSHYTHRLREQGPQSFVQQLRPWNGRLNSDKWHKVLVRPFILFSYPAVLWSAGVYACSVGWLIVISESVAVIYRESGAYNFSALQTGLVYISPFVGGILGTAVAGRVSDVIVKAMARRNGGLYEPEFRLVMGAPVALTTAVGLMGFGWSAEERDAWIVPTVFFGVVSFGCSLGSTTSITFCVDSYRQYAGEALVTLNFSKNIFHGLVFSLFVTGWLTSDGPKTVFVWIGVIQVILLVFTVPMYIYGKRARMWTVRKNFMEKF</sequence>
<dbReference type="Pfam" id="PF07690">
    <property type="entry name" value="MFS_1"/>
    <property type="match status" value="2"/>
</dbReference>
<dbReference type="PANTHER" id="PTHR23502:SF4">
    <property type="entry name" value="MAJOR FACILITATOR SUPERFAMILY (MFS) PROFILE DOMAIN-CONTAINING PROTEIN-RELATED"/>
    <property type="match status" value="1"/>
</dbReference>
<keyword evidence="5 7" id="KW-0472">Membrane</keyword>
<feature type="transmembrane region" description="Helical" evidence="7">
    <location>
        <begin position="592"/>
        <end position="616"/>
    </location>
</feature>
<feature type="transmembrane region" description="Helical" evidence="7">
    <location>
        <begin position="184"/>
        <end position="203"/>
    </location>
</feature>
<feature type="domain" description="Major facilitator superfamily (MFS) profile" evidence="8">
    <location>
        <begin position="142"/>
        <end position="755"/>
    </location>
</feature>
<dbReference type="GO" id="GO:0022857">
    <property type="term" value="F:transmembrane transporter activity"/>
    <property type="evidence" value="ECO:0007669"/>
    <property type="project" value="InterPro"/>
</dbReference>
<dbReference type="InterPro" id="IPR020846">
    <property type="entry name" value="MFS_dom"/>
</dbReference>
<evidence type="ECO:0000256" key="5">
    <source>
        <dbReference type="ARBA" id="ARBA00023136"/>
    </source>
</evidence>
<dbReference type="AlphaFoldDB" id="A0AA38RQY9"/>
<feature type="transmembrane region" description="Helical" evidence="7">
    <location>
        <begin position="664"/>
        <end position="690"/>
    </location>
</feature>
<dbReference type="EMBL" id="JANBVO010000003">
    <property type="protein sequence ID" value="KAJ9155158.1"/>
    <property type="molecule type" value="Genomic_DNA"/>
</dbReference>
<keyword evidence="10" id="KW-1185">Reference proteome</keyword>
<feature type="transmembrane region" description="Helical" evidence="7">
    <location>
        <begin position="208"/>
        <end position="227"/>
    </location>
</feature>
<dbReference type="Gene3D" id="1.20.1250.20">
    <property type="entry name" value="MFS general substrate transporter like domains"/>
    <property type="match status" value="1"/>
</dbReference>
<feature type="region of interest" description="Disordered" evidence="6">
    <location>
        <begin position="453"/>
        <end position="498"/>
    </location>
</feature>
<feature type="region of interest" description="Disordered" evidence="6">
    <location>
        <begin position="74"/>
        <end position="110"/>
    </location>
</feature>
<feature type="transmembrane region" description="Helical" evidence="7">
    <location>
        <begin position="267"/>
        <end position="290"/>
    </location>
</feature>
<feature type="transmembrane region" description="Helical" evidence="7">
    <location>
        <begin position="296"/>
        <end position="316"/>
    </location>
</feature>
<feature type="transmembrane region" description="Helical" evidence="7">
    <location>
        <begin position="710"/>
        <end position="726"/>
    </location>
</feature>
<keyword evidence="4 7" id="KW-1133">Transmembrane helix</keyword>
<accession>A0AA38RQY9</accession>
<dbReference type="SUPFAM" id="SSF103473">
    <property type="entry name" value="MFS general substrate transporter"/>
    <property type="match status" value="1"/>
</dbReference>
<keyword evidence="3 7" id="KW-0812">Transmembrane</keyword>
<feature type="region of interest" description="Disordered" evidence="6">
    <location>
        <begin position="418"/>
        <end position="441"/>
    </location>
</feature>
<evidence type="ECO:0000256" key="4">
    <source>
        <dbReference type="ARBA" id="ARBA00022989"/>
    </source>
</evidence>
<feature type="transmembrane region" description="Helical" evidence="7">
    <location>
        <begin position="732"/>
        <end position="754"/>
    </location>
</feature>
<comment type="caution">
    <text evidence="9">The sequence shown here is derived from an EMBL/GenBank/DDBJ whole genome shotgun (WGS) entry which is preliminary data.</text>
</comment>
<evidence type="ECO:0000256" key="7">
    <source>
        <dbReference type="SAM" id="Phobius"/>
    </source>
</evidence>
<dbReference type="Gene3D" id="1.20.1720.10">
    <property type="entry name" value="Multidrug resistance protein D"/>
    <property type="match status" value="1"/>
</dbReference>
<evidence type="ECO:0000256" key="3">
    <source>
        <dbReference type="ARBA" id="ARBA00022692"/>
    </source>
</evidence>
<feature type="compositionally biased region" description="Polar residues" evidence="6">
    <location>
        <begin position="460"/>
        <end position="481"/>
    </location>
</feature>
<evidence type="ECO:0000256" key="2">
    <source>
        <dbReference type="ARBA" id="ARBA00022448"/>
    </source>
</evidence>
<feature type="transmembrane region" description="Helical" evidence="7">
    <location>
        <begin position="637"/>
        <end position="658"/>
    </location>
</feature>
<evidence type="ECO:0000313" key="10">
    <source>
        <dbReference type="Proteomes" id="UP001174694"/>
    </source>
</evidence>
<dbReference type="PROSITE" id="PS50850">
    <property type="entry name" value="MFS"/>
    <property type="match status" value="1"/>
</dbReference>
<reference evidence="9" key="1">
    <citation type="submission" date="2022-07" db="EMBL/GenBank/DDBJ databases">
        <title>Fungi with potential for degradation of polypropylene.</title>
        <authorList>
            <person name="Gostincar C."/>
        </authorList>
    </citation>
    <scope>NUCLEOTIDE SEQUENCE</scope>
    <source>
        <strain evidence="9">EXF-13308</strain>
    </source>
</reference>
<protein>
    <submittedName>
        <fullName evidence="9">MFS antiporter QDR3</fullName>
    </submittedName>
</protein>
<feature type="transmembrane region" description="Helical" evidence="7">
    <location>
        <begin position="548"/>
        <end position="572"/>
    </location>
</feature>
<dbReference type="GO" id="GO:0005886">
    <property type="term" value="C:plasma membrane"/>
    <property type="evidence" value="ECO:0007669"/>
    <property type="project" value="TreeGrafter"/>
</dbReference>
<dbReference type="Proteomes" id="UP001174694">
    <property type="component" value="Unassembled WGS sequence"/>
</dbReference>
<proteinExistence type="predicted"/>
<evidence type="ECO:0000256" key="1">
    <source>
        <dbReference type="ARBA" id="ARBA00004141"/>
    </source>
</evidence>
<feature type="transmembrane region" description="Helical" evidence="7">
    <location>
        <begin position="141"/>
        <end position="164"/>
    </location>
</feature>
<evidence type="ECO:0000259" key="8">
    <source>
        <dbReference type="PROSITE" id="PS50850"/>
    </source>
</evidence>